<evidence type="ECO:0000313" key="1">
    <source>
        <dbReference type="EMBL" id="NEI72042.1"/>
    </source>
</evidence>
<sequence length="52" mass="5779">MLTIVGKGAEKRWGGNLFQWIFNHSTEKEGAMPQARWIAAVATARMFAATRA</sequence>
<gene>
    <name evidence="1" type="ORF">GR212_20880</name>
</gene>
<dbReference type="Proteomes" id="UP000483035">
    <property type="component" value="Unassembled WGS sequence"/>
</dbReference>
<reference evidence="1 2" key="1">
    <citation type="submission" date="2019-12" db="EMBL/GenBank/DDBJ databases">
        <title>Rhizobium genotypes associated with high levels of biological nitrogen fixation by grain legumes in a temperate-maritime cropping system.</title>
        <authorList>
            <person name="Maluk M."/>
            <person name="Francesc Ferrando Molina F."/>
            <person name="Lopez Del Egido L."/>
            <person name="Lafos M."/>
            <person name="Langarica-Fuentes A."/>
            <person name="Gebre Yohannes G."/>
            <person name="Young M.W."/>
            <person name="Martin P."/>
            <person name="Gantlett R."/>
            <person name="Kenicer G."/>
            <person name="Hawes C."/>
            <person name="Begg G.S."/>
            <person name="Quilliam R.S."/>
            <person name="Squire G.R."/>
            <person name="Poole P.S."/>
            <person name="Young P.W."/>
            <person name="Iannetta P.M."/>
            <person name="James E.K."/>
        </authorList>
    </citation>
    <scope>NUCLEOTIDE SEQUENCE [LARGE SCALE GENOMIC DNA]</scope>
    <source>
        <strain evidence="1 2">JHI1118</strain>
    </source>
</reference>
<name>A0A6L9UCN0_9HYPH</name>
<dbReference type="RefSeq" id="WP_163988974.1">
    <property type="nucleotide sequence ID" value="NZ_WUEY01000010.1"/>
</dbReference>
<protein>
    <submittedName>
        <fullName evidence="1">Uncharacterized protein</fullName>
    </submittedName>
</protein>
<dbReference type="EMBL" id="WUEY01000010">
    <property type="protein sequence ID" value="NEI72042.1"/>
    <property type="molecule type" value="Genomic_DNA"/>
</dbReference>
<comment type="caution">
    <text evidence="1">The sequence shown here is derived from an EMBL/GenBank/DDBJ whole genome shotgun (WGS) entry which is preliminary data.</text>
</comment>
<dbReference type="AlphaFoldDB" id="A0A6L9UCN0"/>
<accession>A0A6L9UCN0</accession>
<evidence type="ECO:0000313" key="2">
    <source>
        <dbReference type="Proteomes" id="UP000483035"/>
    </source>
</evidence>
<proteinExistence type="predicted"/>
<organism evidence="1 2">
    <name type="scientific">Rhizobium lusitanum</name>
    <dbReference type="NCBI Taxonomy" id="293958"/>
    <lineage>
        <taxon>Bacteria</taxon>
        <taxon>Pseudomonadati</taxon>
        <taxon>Pseudomonadota</taxon>
        <taxon>Alphaproteobacteria</taxon>
        <taxon>Hyphomicrobiales</taxon>
        <taxon>Rhizobiaceae</taxon>
        <taxon>Rhizobium/Agrobacterium group</taxon>
        <taxon>Rhizobium</taxon>
    </lineage>
</organism>